<dbReference type="EMBL" id="WUMK01000004">
    <property type="protein sequence ID" value="MXN46099.1"/>
    <property type="molecule type" value="Genomic_DNA"/>
</dbReference>
<dbReference type="RefSeq" id="WP_160859646.1">
    <property type="nucleotide sequence ID" value="NZ_WUMK01000004.1"/>
</dbReference>
<feature type="compositionally biased region" description="Polar residues" evidence="1">
    <location>
        <begin position="43"/>
        <end position="54"/>
    </location>
</feature>
<evidence type="ECO:0000313" key="2">
    <source>
        <dbReference type="EMBL" id="MXN46099.1"/>
    </source>
</evidence>
<comment type="caution">
    <text evidence="2">The sequence shown here is derived from an EMBL/GenBank/DDBJ whole genome shotgun (WGS) entry which is preliminary data.</text>
</comment>
<name>A0A6N8SAY9_9HYPH</name>
<evidence type="ECO:0000313" key="3">
    <source>
        <dbReference type="Proteomes" id="UP000435802"/>
    </source>
</evidence>
<evidence type="ECO:0000256" key="1">
    <source>
        <dbReference type="SAM" id="MobiDB-lite"/>
    </source>
</evidence>
<protein>
    <submittedName>
        <fullName evidence="2">Uncharacterized protein</fullName>
    </submittedName>
</protein>
<sequence>MTKSQTDRQHLMTARLRQELAVAEALRRLNQYRDAAGWKQHRTPSQTETLSSLPPITAFMGMGG</sequence>
<gene>
    <name evidence="2" type="ORF">GR138_12950</name>
</gene>
<accession>A0A6N8SAY9</accession>
<organism evidence="2 3">
    <name type="scientific">Shinella kummerowiae</name>
    <dbReference type="NCBI Taxonomy" id="417745"/>
    <lineage>
        <taxon>Bacteria</taxon>
        <taxon>Pseudomonadati</taxon>
        <taxon>Pseudomonadota</taxon>
        <taxon>Alphaproteobacteria</taxon>
        <taxon>Hyphomicrobiales</taxon>
        <taxon>Rhizobiaceae</taxon>
        <taxon>Shinella</taxon>
    </lineage>
</organism>
<dbReference type="OrthoDB" id="9905446at2"/>
<dbReference type="Proteomes" id="UP000435802">
    <property type="component" value="Unassembled WGS sequence"/>
</dbReference>
<proteinExistence type="predicted"/>
<reference evidence="2 3" key="1">
    <citation type="submission" date="2019-12" db="EMBL/GenBank/DDBJ databases">
        <title>Shinella kummerowiae sp. nov., a symbiotic bacterium isolated from root nodules of the herbal legume Kummerowia stipulacea.</title>
        <authorList>
            <person name="Gao J."/>
        </authorList>
    </citation>
    <scope>NUCLEOTIDE SEQUENCE [LARGE SCALE GENOMIC DNA]</scope>
    <source>
        <strain evidence="2 3">CCBAU 25048</strain>
    </source>
</reference>
<feature type="region of interest" description="Disordered" evidence="1">
    <location>
        <begin position="37"/>
        <end position="64"/>
    </location>
</feature>
<keyword evidence="3" id="KW-1185">Reference proteome</keyword>
<dbReference type="AlphaFoldDB" id="A0A6N8SAY9"/>